<dbReference type="PROSITE" id="PS50045">
    <property type="entry name" value="SIGMA54_INTERACT_4"/>
    <property type="match status" value="1"/>
</dbReference>
<keyword evidence="4" id="KW-0238">DNA-binding</keyword>
<keyword evidence="1" id="KW-0547">Nucleotide-binding</keyword>
<dbReference type="FunFam" id="3.40.50.300:FF:000006">
    <property type="entry name" value="DNA-binding transcriptional regulator NtrC"/>
    <property type="match status" value="1"/>
</dbReference>
<evidence type="ECO:0000259" key="7">
    <source>
        <dbReference type="PROSITE" id="PS50045"/>
    </source>
</evidence>
<dbReference type="GO" id="GO:0006355">
    <property type="term" value="P:regulation of DNA-templated transcription"/>
    <property type="evidence" value="ECO:0007669"/>
    <property type="project" value="InterPro"/>
</dbReference>
<dbReference type="PROSITE" id="PS00675">
    <property type="entry name" value="SIGMA54_INTERACT_1"/>
    <property type="match status" value="1"/>
</dbReference>
<feature type="domain" description="Sigma-54 factor interaction" evidence="7">
    <location>
        <begin position="301"/>
        <end position="521"/>
    </location>
</feature>
<dbReference type="Gene3D" id="1.10.8.60">
    <property type="match status" value="1"/>
</dbReference>
<evidence type="ECO:0000256" key="5">
    <source>
        <dbReference type="ARBA" id="ARBA00023163"/>
    </source>
</evidence>
<dbReference type="CDD" id="cd00009">
    <property type="entry name" value="AAA"/>
    <property type="match status" value="1"/>
</dbReference>
<dbReference type="PANTHER" id="PTHR32071">
    <property type="entry name" value="TRANSCRIPTIONAL REGULATORY PROTEIN"/>
    <property type="match status" value="1"/>
</dbReference>
<feature type="compositionally biased region" description="Basic residues" evidence="6">
    <location>
        <begin position="111"/>
        <end position="121"/>
    </location>
</feature>
<evidence type="ECO:0000256" key="6">
    <source>
        <dbReference type="SAM" id="MobiDB-lite"/>
    </source>
</evidence>
<evidence type="ECO:0000313" key="8">
    <source>
        <dbReference type="EMBL" id="AAK29059.1"/>
    </source>
</evidence>
<feature type="compositionally biased region" description="Low complexity" evidence="6">
    <location>
        <begin position="147"/>
        <end position="167"/>
    </location>
</feature>
<dbReference type="SUPFAM" id="SSF52540">
    <property type="entry name" value="P-loop containing nucleoside triphosphate hydrolases"/>
    <property type="match status" value="1"/>
</dbReference>
<dbReference type="InterPro" id="IPR058031">
    <property type="entry name" value="AAA_lid_NorR"/>
</dbReference>
<proteinExistence type="predicted"/>
<dbReference type="PROSITE" id="PS00676">
    <property type="entry name" value="SIGMA54_INTERACT_2"/>
    <property type="match status" value="1"/>
</dbReference>
<evidence type="ECO:0000256" key="3">
    <source>
        <dbReference type="ARBA" id="ARBA00023015"/>
    </source>
</evidence>
<sequence length="641" mass="70818">VQIPTALQQKLRIRHCPRLHPRKKSQVIGLLLLGMGLALSIACETNQLEHSRSKQRGIHAYGQLTLHPQDATGDCPDLATEFAHRRRPRRQRRYAQGPADCATALREYLPRHRRGRIRRGAPIHPGISPPVVPLQRQPQHPGPRTLTSSATTAISAKHPPAGGARRPGAGRGMGQGLGPDQRGTRRKRRLPSPPPKSPPAAMAWSCVARSSRSPANGRPTPRWPSTGTGATCAPRACMTRWTTNFMNWASGHVTVPRPSRRFIPDLLFKGITMQLLTLPPSPALATSIRATAQVFEDPSPSLLKHVQQVAPSEASVLIIGETGTGKELVARHIHNLSGRKEQPFVAVNCGAFSESLVEAELFGHEKGAFTGALGAKAGWFEEANGGTLFLDEIGDLPMSIQVKLLRVLQEREVVRLGSRKSIPINVRVLAATNVQLEKAINAGHFREDLFYRLNVVNLELSPLRDRPRHILPLVQYFIDTYTRRLGYGEIILSKEAEQRLATYSWPGNIRELENVIHHTLLICRDGVIQADDLRMSNLRIERQEDSTTAHDLLDQAFQRLFEEQIETSTNRWNAACSPPPTGCASTTRCTPPSCWGEPQRDPHVADQPRELKVNQAKAARLAGAKPRMTGCCTSRSDLTAR</sequence>
<feature type="non-terminal residue" evidence="8">
    <location>
        <position position="1"/>
    </location>
</feature>
<feature type="region of interest" description="Disordered" evidence="6">
    <location>
        <begin position="111"/>
        <end position="229"/>
    </location>
</feature>
<keyword evidence="5" id="KW-0804">Transcription</keyword>
<dbReference type="GO" id="GO:0003677">
    <property type="term" value="F:DNA binding"/>
    <property type="evidence" value="ECO:0007669"/>
    <property type="project" value="UniProtKB-KW"/>
</dbReference>
<dbReference type="InterPro" id="IPR025944">
    <property type="entry name" value="Sigma_54_int_dom_CS"/>
</dbReference>
<dbReference type="InterPro" id="IPR025943">
    <property type="entry name" value="Sigma_54_int_dom_ATP-bd_2"/>
</dbReference>
<dbReference type="InterPro" id="IPR025662">
    <property type="entry name" value="Sigma_54_int_dom_ATP-bd_1"/>
</dbReference>
<keyword evidence="3" id="KW-0805">Transcription regulation</keyword>
<dbReference type="AlphaFoldDB" id="Q9AG17"/>
<evidence type="ECO:0000256" key="4">
    <source>
        <dbReference type="ARBA" id="ARBA00023125"/>
    </source>
</evidence>
<feature type="region of interest" description="Disordered" evidence="6">
    <location>
        <begin position="622"/>
        <end position="641"/>
    </location>
</feature>
<dbReference type="GO" id="GO:0005524">
    <property type="term" value="F:ATP binding"/>
    <property type="evidence" value="ECO:0007669"/>
    <property type="project" value="UniProtKB-KW"/>
</dbReference>
<dbReference type="Gene3D" id="3.40.50.300">
    <property type="entry name" value="P-loop containing nucleotide triphosphate hydrolases"/>
    <property type="match status" value="1"/>
</dbReference>
<dbReference type="PROSITE" id="PS00688">
    <property type="entry name" value="SIGMA54_INTERACT_3"/>
    <property type="match status" value="1"/>
</dbReference>
<dbReference type="Pfam" id="PF25601">
    <property type="entry name" value="AAA_lid_14"/>
    <property type="match status" value="1"/>
</dbReference>
<dbReference type="SMART" id="SM00382">
    <property type="entry name" value="AAA"/>
    <property type="match status" value="1"/>
</dbReference>
<evidence type="ECO:0000256" key="1">
    <source>
        <dbReference type="ARBA" id="ARBA00022741"/>
    </source>
</evidence>
<evidence type="ECO:0000256" key="2">
    <source>
        <dbReference type="ARBA" id="ARBA00022840"/>
    </source>
</evidence>
<dbReference type="Pfam" id="PF00158">
    <property type="entry name" value="Sigma54_activat"/>
    <property type="match status" value="1"/>
</dbReference>
<dbReference type="InterPro" id="IPR002078">
    <property type="entry name" value="Sigma_54_int"/>
</dbReference>
<keyword evidence="2" id="KW-0067">ATP-binding</keyword>
<dbReference type="PANTHER" id="PTHR32071:SF21">
    <property type="entry name" value="TRANSCRIPTIONAL REGULATORY PROTEIN FLGR"/>
    <property type="match status" value="1"/>
</dbReference>
<feature type="compositionally biased region" description="Polar residues" evidence="6">
    <location>
        <begin position="631"/>
        <end position="641"/>
    </location>
</feature>
<dbReference type="EMBL" id="AF345945">
    <property type="protein sequence ID" value="AAK29059.1"/>
    <property type="molecule type" value="Genomic_DNA"/>
</dbReference>
<dbReference type="InterPro" id="IPR003593">
    <property type="entry name" value="AAA+_ATPase"/>
</dbReference>
<gene>
    <name evidence="8" type="primary">nifA1</name>
</gene>
<reference evidence="8" key="1">
    <citation type="submission" date="2001-02" db="EMBL/GenBank/DDBJ databases">
        <authorList>
            <person name="An C.S."/>
            <person name="Lee H.S."/>
        </authorList>
    </citation>
    <scope>NUCLEOTIDE SEQUENCE</scope>
    <source>
        <strain evidence="8">EuIK1</strain>
    </source>
</reference>
<accession>Q9AG17</accession>
<dbReference type="InterPro" id="IPR027417">
    <property type="entry name" value="P-loop_NTPase"/>
</dbReference>
<name>Q9AG17_FRASE</name>
<organism evidence="8">
    <name type="scientific">Frankia sp. (strain EuIK1)</name>
    <dbReference type="NCBI Taxonomy" id="47227"/>
    <lineage>
        <taxon>Bacteria</taxon>
        <taxon>Bacillati</taxon>
        <taxon>Actinomycetota</taxon>
        <taxon>Actinomycetes</taxon>
        <taxon>Frankiales</taxon>
        <taxon>Frankiaceae</taxon>
        <taxon>Frankia</taxon>
    </lineage>
</organism>
<protein>
    <submittedName>
        <fullName evidence="8">NifA1</fullName>
    </submittedName>
</protein>